<sequence>MTESPPSTASRYRLQELLGQGGAGQVQAAWDTWLDRPVAIKAVARQTGLDGWREARLTARLRHPAFVAVHEAWDEGERVHIVMERVHGPTLKQWLLDHGSAPVAEACDWMRQLAEALAEAHAQGLLHGDLKPSNLMLELPETQGTSDTDSSRTRTRTRLRVLDLGIARRIDPLATQSQAAPGPYAGTLAYMAPEQLRGEAPTPASDLYSLGLILLQCLLGHLGEDGPPSLAQAWRRLQGDWPDWALRDAQDRDRAQQWPAGLHALLSALLAADPARRPAGMAEVAQTLAQVMSQPAGAALPPTAPTEAAQPAVQARPNRWIGAAALAGLLVLAGGGALWWTRGPGAAPTAAQQLADLQQAEAWINEFDDADALDRAVAALGRLTDQAPGSAPAAALRSLALSLRHWQRTGEDPAQDLRQADAWADKALSLDSQLARAHLAKALVLNQQKRGEDALAQFDRARLLDPQDVLVVAWYATQLNSMGRFDSAQALLEPALAAHPLAAPLLDEWGTLKFRRGDYAGAEAAYRQSLAARPTDSVAAFSLSGMLMMQQRLDDAQSVLQQALRVRPHYKLYQNLGSVLALRERWPEAAEATRQALARWPRSYPDADAHANLAEALMHLPGQDAQARAAWTRALDSARKQTAAYPDNPGWTMRRGIYAARAGQASEALEASMRAVTLAPGDPEVLYYAALSQSLVGAPAAARRLLGQALAKGFPAEMAAQEPTLKPLLPAPKAAQPKARS</sequence>
<proteinExistence type="predicted"/>
<dbReference type="InterPro" id="IPR011990">
    <property type="entry name" value="TPR-like_helical_dom_sf"/>
</dbReference>
<dbReference type="InterPro" id="IPR008271">
    <property type="entry name" value="Ser/Thr_kinase_AS"/>
</dbReference>
<dbReference type="RefSeq" id="WP_151125979.1">
    <property type="nucleotide sequence ID" value="NZ_CP088081.1"/>
</dbReference>
<dbReference type="InterPro" id="IPR000719">
    <property type="entry name" value="Prot_kinase_dom"/>
</dbReference>
<feature type="domain" description="Protein kinase" evidence="6">
    <location>
        <begin position="12"/>
        <end position="289"/>
    </location>
</feature>
<feature type="compositionally biased region" description="Low complexity" evidence="5">
    <location>
        <begin position="725"/>
        <end position="741"/>
    </location>
</feature>
<protein>
    <submittedName>
        <fullName evidence="7">Protein kinase</fullName>
    </submittedName>
</protein>
<feature type="region of interest" description="Disordered" evidence="5">
    <location>
        <begin position="721"/>
        <end position="741"/>
    </location>
</feature>
<evidence type="ECO:0000256" key="1">
    <source>
        <dbReference type="ARBA" id="ARBA00022679"/>
    </source>
</evidence>
<dbReference type="Proteomes" id="UP000430120">
    <property type="component" value="Unassembled WGS sequence"/>
</dbReference>
<dbReference type="EMBL" id="VZPB01000094">
    <property type="protein sequence ID" value="KAB0572860.1"/>
    <property type="molecule type" value="Genomic_DNA"/>
</dbReference>
<dbReference type="SUPFAM" id="SSF56112">
    <property type="entry name" value="Protein kinase-like (PK-like)"/>
    <property type="match status" value="1"/>
</dbReference>
<dbReference type="AlphaFoldDB" id="A0A643F5U6"/>
<dbReference type="CDD" id="cd14014">
    <property type="entry name" value="STKc_PknB_like"/>
    <property type="match status" value="1"/>
</dbReference>
<dbReference type="Pfam" id="PF14559">
    <property type="entry name" value="TPR_19"/>
    <property type="match status" value="1"/>
</dbReference>
<name>A0A643F5U6_IDEDE</name>
<dbReference type="GO" id="GO:0004674">
    <property type="term" value="F:protein serine/threonine kinase activity"/>
    <property type="evidence" value="ECO:0007669"/>
    <property type="project" value="TreeGrafter"/>
</dbReference>
<dbReference type="OrthoDB" id="9791419at2"/>
<evidence type="ECO:0000256" key="4">
    <source>
        <dbReference type="ARBA" id="ARBA00022840"/>
    </source>
</evidence>
<dbReference type="PROSITE" id="PS50011">
    <property type="entry name" value="PROTEIN_KINASE_DOM"/>
    <property type="match status" value="1"/>
</dbReference>
<evidence type="ECO:0000259" key="6">
    <source>
        <dbReference type="PROSITE" id="PS50011"/>
    </source>
</evidence>
<dbReference type="SMART" id="SM00220">
    <property type="entry name" value="S_TKc"/>
    <property type="match status" value="1"/>
</dbReference>
<dbReference type="PROSITE" id="PS00108">
    <property type="entry name" value="PROTEIN_KINASE_ST"/>
    <property type="match status" value="1"/>
</dbReference>
<dbReference type="Pfam" id="PF13432">
    <property type="entry name" value="TPR_16"/>
    <property type="match status" value="1"/>
</dbReference>
<keyword evidence="2" id="KW-0547">Nucleotide-binding</keyword>
<dbReference type="PANTHER" id="PTHR43289">
    <property type="entry name" value="MITOGEN-ACTIVATED PROTEIN KINASE KINASE KINASE 20-RELATED"/>
    <property type="match status" value="1"/>
</dbReference>
<dbReference type="InterPro" id="IPR019734">
    <property type="entry name" value="TPR_rpt"/>
</dbReference>
<dbReference type="GO" id="GO:0005524">
    <property type="term" value="F:ATP binding"/>
    <property type="evidence" value="ECO:0007669"/>
    <property type="project" value="UniProtKB-KW"/>
</dbReference>
<dbReference type="Gene3D" id="3.30.200.20">
    <property type="entry name" value="Phosphorylase Kinase, domain 1"/>
    <property type="match status" value="1"/>
</dbReference>
<dbReference type="PANTHER" id="PTHR43289:SF6">
    <property type="entry name" value="SERINE_THREONINE-PROTEIN KINASE NEKL-3"/>
    <property type="match status" value="1"/>
</dbReference>
<keyword evidence="8" id="KW-1185">Reference proteome</keyword>
<evidence type="ECO:0000256" key="3">
    <source>
        <dbReference type="ARBA" id="ARBA00022777"/>
    </source>
</evidence>
<keyword evidence="4" id="KW-0067">ATP-binding</keyword>
<evidence type="ECO:0000313" key="8">
    <source>
        <dbReference type="Proteomes" id="UP000430120"/>
    </source>
</evidence>
<dbReference type="SUPFAM" id="SSF48452">
    <property type="entry name" value="TPR-like"/>
    <property type="match status" value="1"/>
</dbReference>
<dbReference type="SMART" id="SM00028">
    <property type="entry name" value="TPR"/>
    <property type="match status" value="4"/>
</dbReference>
<keyword evidence="3 7" id="KW-0418">Kinase</keyword>
<dbReference type="Gene3D" id="1.25.40.10">
    <property type="entry name" value="Tetratricopeptide repeat domain"/>
    <property type="match status" value="3"/>
</dbReference>
<organism evidence="7 8">
    <name type="scientific">Ideonella dechloratans</name>
    <dbReference type="NCBI Taxonomy" id="36863"/>
    <lineage>
        <taxon>Bacteria</taxon>
        <taxon>Pseudomonadati</taxon>
        <taxon>Pseudomonadota</taxon>
        <taxon>Betaproteobacteria</taxon>
        <taxon>Burkholderiales</taxon>
        <taxon>Sphaerotilaceae</taxon>
        <taxon>Ideonella</taxon>
    </lineage>
</organism>
<dbReference type="Gene3D" id="1.10.510.10">
    <property type="entry name" value="Transferase(Phosphotransferase) domain 1"/>
    <property type="match status" value="1"/>
</dbReference>
<evidence type="ECO:0000256" key="2">
    <source>
        <dbReference type="ARBA" id="ARBA00022741"/>
    </source>
</evidence>
<reference evidence="7 8" key="1">
    <citation type="submission" date="2019-09" db="EMBL/GenBank/DDBJ databases">
        <title>Draft genome sequences of 48 bacterial type strains from the CCUG.</title>
        <authorList>
            <person name="Tunovic T."/>
            <person name="Pineiro-Iglesias B."/>
            <person name="Unosson C."/>
            <person name="Inganas E."/>
            <person name="Ohlen M."/>
            <person name="Cardew S."/>
            <person name="Jensie-Markopoulos S."/>
            <person name="Salva-Serra F."/>
            <person name="Jaen-Luchoro D."/>
            <person name="Karlsson R."/>
            <person name="Svensson-Stadler L."/>
            <person name="Chun J."/>
            <person name="Moore E."/>
        </authorList>
    </citation>
    <scope>NUCLEOTIDE SEQUENCE [LARGE SCALE GENOMIC DNA]</scope>
    <source>
        <strain evidence="7 8">CCUG 30977</strain>
    </source>
</reference>
<comment type="caution">
    <text evidence="7">The sequence shown here is derived from an EMBL/GenBank/DDBJ whole genome shotgun (WGS) entry which is preliminary data.</text>
</comment>
<evidence type="ECO:0000313" key="7">
    <source>
        <dbReference type="EMBL" id="KAB0572860.1"/>
    </source>
</evidence>
<dbReference type="Pfam" id="PF00069">
    <property type="entry name" value="Pkinase"/>
    <property type="match status" value="1"/>
</dbReference>
<keyword evidence="1" id="KW-0808">Transferase</keyword>
<dbReference type="InterPro" id="IPR011009">
    <property type="entry name" value="Kinase-like_dom_sf"/>
</dbReference>
<gene>
    <name evidence="7" type="ORF">F7Q92_20795</name>
</gene>
<accession>A0A643F5U6</accession>
<evidence type="ECO:0000256" key="5">
    <source>
        <dbReference type="SAM" id="MobiDB-lite"/>
    </source>
</evidence>